<organism evidence="2 3">
    <name type="scientific">Burkholderia cenocepacia</name>
    <dbReference type="NCBI Taxonomy" id="95486"/>
    <lineage>
        <taxon>Bacteria</taxon>
        <taxon>Pseudomonadati</taxon>
        <taxon>Pseudomonadota</taxon>
        <taxon>Betaproteobacteria</taxon>
        <taxon>Burkholderiales</taxon>
        <taxon>Burkholderiaceae</taxon>
        <taxon>Burkholderia</taxon>
        <taxon>Burkholderia cepacia complex</taxon>
    </lineage>
</organism>
<feature type="region of interest" description="Disordered" evidence="1">
    <location>
        <begin position="160"/>
        <end position="186"/>
    </location>
</feature>
<proteinExistence type="predicted"/>
<evidence type="ECO:0000313" key="2">
    <source>
        <dbReference type="EMBL" id="CAB3969492.1"/>
    </source>
</evidence>
<dbReference type="AntiFam" id="ANF00248">
    <property type="entry name" value="Shadow ORF (opposite ppsD)"/>
</dbReference>
<protein>
    <submittedName>
        <fullName evidence="2">Uncharacterized protein</fullName>
    </submittedName>
</protein>
<name>A0A6J5JCK5_9BURK</name>
<gene>
    <name evidence="2" type="ORF">BCO9919_03790</name>
</gene>
<dbReference type="Proteomes" id="UP000494322">
    <property type="component" value="Unassembled WGS sequence"/>
</dbReference>
<evidence type="ECO:0000313" key="3">
    <source>
        <dbReference type="Proteomes" id="UP000494322"/>
    </source>
</evidence>
<accession>A0A6J5JCK5</accession>
<sequence length="386" mass="42870">MARHDGWADAPFLPQFRPRELDREAARVGFDCFQRHRATRERIAEQRFRCVERACDAGVRRTELEAHAQRLARARRCRRRCPHARHIGRAKRIVTSSGGGGAADGGQLPRRRAGDRVLVALHERRQRRFGSCRQQQQRALRGVCRRDGRFLDDRVGIGAAESERAHPGDAPAFPALPRDRIGGDANRDLLPRRMRIGSGEMQVRRNPVVLERQQDLDQAGDAGGRFQMPDVGLDRTDHERLVRRTPGAVDAGQRLDLDRVAEGRPGTVGLDIGDVTGHDAGLVQCAADHPFLGIAVRHGQPAARAALVDRRAAHDAEHPVAVGERVGEALEHHHAAPFAAHVAVRRRVEGLAASVRRQHARLRETDHDLGRQHQVDAARECHAGFA</sequence>
<feature type="compositionally biased region" description="Basic and acidic residues" evidence="1">
    <location>
        <begin position="177"/>
        <end position="186"/>
    </location>
</feature>
<dbReference type="EMBL" id="CABWIK020000022">
    <property type="protein sequence ID" value="CAB3969492.1"/>
    <property type="molecule type" value="Genomic_DNA"/>
</dbReference>
<evidence type="ECO:0000256" key="1">
    <source>
        <dbReference type="SAM" id="MobiDB-lite"/>
    </source>
</evidence>
<reference evidence="2 3" key="1">
    <citation type="submission" date="2020-04" db="EMBL/GenBank/DDBJ databases">
        <authorList>
            <person name="Depoorter E."/>
        </authorList>
    </citation>
    <scope>NUCLEOTIDE SEQUENCE [LARGE SCALE GENOMIC DNA]</scope>
    <source>
        <strain evidence="2 3">BCC0132</strain>
    </source>
</reference>
<dbReference type="AlphaFoldDB" id="A0A6J5JCK5"/>